<sequence length="193" mass="19905">MALARHQFTVTDAAGNVLPGASIEVRREQAGAPLASLYSDRAGTVALGNPFLADSEGFAALHVIGGAYRITVTKGSYSRTLRYVAIGRASETDIQFVNPAGAWSSVGNYSIGDYITYSGRAFVSRVNGNLNHTPPASATDNTYWMFAPSGPAGADGATVAQVLAALGVPSITVSTSDPSGPASENAIWLKVPA</sequence>
<gene>
    <name evidence="1" type="ORF">ABIE08_002909</name>
</gene>
<dbReference type="EMBL" id="JBEPSM010000002">
    <property type="protein sequence ID" value="MET4634963.1"/>
    <property type="molecule type" value="Genomic_DNA"/>
</dbReference>
<organism evidence="1 2">
    <name type="scientific">Kaistia defluvii</name>
    <dbReference type="NCBI Taxonomy" id="410841"/>
    <lineage>
        <taxon>Bacteria</taxon>
        <taxon>Pseudomonadati</taxon>
        <taxon>Pseudomonadota</taxon>
        <taxon>Alphaproteobacteria</taxon>
        <taxon>Hyphomicrobiales</taxon>
        <taxon>Kaistiaceae</taxon>
        <taxon>Kaistia</taxon>
    </lineage>
</organism>
<name>A0ABV2R2J5_9HYPH</name>
<evidence type="ECO:0000313" key="1">
    <source>
        <dbReference type="EMBL" id="MET4634963.1"/>
    </source>
</evidence>
<evidence type="ECO:0008006" key="3">
    <source>
        <dbReference type="Google" id="ProtNLM"/>
    </source>
</evidence>
<proteinExistence type="predicted"/>
<comment type="caution">
    <text evidence="1">The sequence shown here is derived from an EMBL/GenBank/DDBJ whole genome shotgun (WGS) entry which is preliminary data.</text>
</comment>
<protein>
    <recommendedName>
        <fullName evidence="3">Carboxypeptidase regulatory-like domain-containing protein</fullName>
    </recommendedName>
</protein>
<dbReference type="SUPFAM" id="SSF49464">
    <property type="entry name" value="Carboxypeptidase regulatory domain-like"/>
    <property type="match status" value="1"/>
</dbReference>
<dbReference type="Proteomes" id="UP001549321">
    <property type="component" value="Unassembled WGS sequence"/>
</dbReference>
<dbReference type="RefSeq" id="WP_354552093.1">
    <property type="nucleotide sequence ID" value="NZ_JBEPSM010000002.1"/>
</dbReference>
<evidence type="ECO:0000313" key="2">
    <source>
        <dbReference type="Proteomes" id="UP001549321"/>
    </source>
</evidence>
<dbReference type="Gene3D" id="2.60.40.1120">
    <property type="entry name" value="Carboxypeptidase-like, regulatory domain"/>
    <property type="match status" value="1"/>
</dbReference>
<accession>A0ABV2R2J5</accession>
<keyword evidence="2" id="KW-1185">Reference proteome</keyword>
<reference evidence="1 2" key="1">
    <citation type="submission" date="2024-06" db="EMBL/GenBank/DDBJ databases">
        <title>Sorghum-associated microbial communities from plants grown in Nebraska, USA.</title>
        <authorList>
            <person name="Schachtman D."/>
        </authorList>
    </citation>
    <scope>NUCLEOTIDE SEQUENCE [LARGE SCALE GENOMIC DNA]</scope>
    <source>
        <strain evidence="1 2">3207</strain>
    </source>
</reference>
<dbReference type="InterPro" id="IPR008969">
    <property type="entry name" value="CarboxyPept-like_regulatory"/>
</dbReference>